<organism evidence="15 16">
    <name type="scientific">Acropora cervicornis</name>
    <name type="common">Staghorn coral</name>
    <dbReference type="NCBI Taxonomy" id="6130"/>
    <lineage>
        <taxon>Eukaryota</taxon>
        <taxon>Metazoa</taxon>
        <taxon>Cnidaria</taxon>
        <taxon>Anthozoa</taxon>
        <taxon>Hexacorallia</taxon>
        <taxon>Scleractinia</taxon>
        <taxon>Astrocoeniina</taxon>
        <taxon>Acroporidae</taxon>
        <taxon>Acropora</taxon>
    </lineage>
</organism>
<feature type="transmembrane region" description="Helical" evidence="13">
    <location>
        <begin position="381"/>
        <end position="409"/>
    </location>
</feature>
<dbReference type="InterPro" id="IPR003131">
    <property type="entry name" value="T1-type_BTB"/>
</dbReference>
<keyword evidence="8 13" id="KW-1133">Transmembrane helix</keyword>
<dbReference type="PRINTS" id="PR01491">
    <property type="entry name" value="KVCHANNEL"/>
</dbReference>
<evidence type="ECO:0000256" key="12">
    <source>
        <dbReference type="SAM" id="MobiDB-lite"/>
    </source>
</evidence>
<feature type="transmembrane region" description="Helical" evidence="13">
    <location>
        <begin position="189"/>
        <end position="211"/>
    </location>
</feature>
<feature type="region of interest" description="Disordered" evidence="12">
    <location>
        <begin position="460"/>
        <end position="615"/>
    </location>
</feature>
<dbReference type="FunFam" id="1.20.120.350:FF:000091">
    <property type="entry name" value="Predicted protein"/>
    <property type="match status" value="1"/>
</dbReference>
<dbReference type="GO" id="GO:0008076">
    <property type="term" value="C:voltage-gated potassium channel complex"/>
    <property type="evidence" value="ECO:0007669"/>
    <property type="project" value="InterPro"/>
</dbReference>
<proteinExistence type="predicted"/>
<dbReference type="FunFam" id="3.30.710.10:FF:000002">
    <property type="entry name" value="Potassium voltage-gated channel subfamily C member 2"/>
    <property type="match status" value="1"/>
</dbReference>
<dbReference type="PRINTS" id="PR00169">
    <property type="entry name" value="KCHANNEL"/>
</dbReference>
<accession>A0AAD9QYQ6</accession>
<feature type="domain" description="BTB" evidence="14">
    <location>
        <begin position="19"/>
        <end position="122"/>
    </location>
</feature>
<keyword evidence="4 13" id="KW-0812">Transmembrane</keyword>
<dbReference type="InterPro" id="IPR011333">
    <property type="entry name" value="SKP1/BTB/POZ_sf"/>
</dbReference>
<dbReference type="InterPro" id="IPR003974">
    <property type="entry name" value="K_chnl_volt-dep_Kv3"/>
</dbReference>
<dbReference type="InterPro" id="IPR000210">
    <property type="entry name" value="BTB/POZ_dom"/>
</dbReference>
<gene>
    <name evidence="15" type="ORF">P5673_005651</name>
</gene>
<dbReference type="Gene3D" id="3.30.710.10">
    <property type="entry name" value="Potassium Channel Kv1.1, Chain A"/>
    <property type="match status" value="1"/>
</dbReference>
<feature type="region of interest" description="Disordered" evidence="12">
    <location>
        <begin position="696"/>
        <end position="717"/>
    </location>
</feature>
<evidence type="ECO:0000313" key="15">
    <source>
        <dbReference type="EMBL" id="KAK2569802.1"/>
    </source>
</evidence>
<keyword evidence="10 13" id="KW-0472">Membrane</keyword>
<feature type="compositionally biased region" description="Basic and acidic residues" evidence="12">
    <location>
        <begin position="520"/>
        <end position="541"/>
    </location>
</feature>
<evidence type="ECO:0000256" key="9">
    <source>
        <dbReference type="ARBA" id="ARBA00023065"/>
    </source>
</evidence>
<feature type="transmembrane region" description="Helical" evidence="13">
    <location>
        <begin position="223"/>
        <end position="245"/>
    </location>
</feature>
<feature type="compositionally biased region" description="Acidic residues" evidence="12">
    <location>
        <begin position="705"/>
        <end position="717"/>
    </location>
</feature>
<evidence type="ECO:0000256" key="5">
    <source>
        <dbReference type="ARBA" id="ARBA00022826"/>
    </source>
</evidence>
<dbReference type="InterPro" id="IPR027359">
    <property type="entry name" value="Volt_channel_dom_sf"/>
</dbReference>
<keyword evidence="9" id="KW-0406">Ion transport</keyword>
<reference evidence="15" key="2">
    <citation type="journal article" date="2023" name="Science">
        <title>Genomic signatures of disease resistance in endangered staghorn corals.</title>
        <authorList>
            <person name="Vollmer S.V."/>
            <person name="Selwyn J.D."/>
            <person name="Despard B.A."/>
            <person name="Roesel C.L."/>
        </authorList>
    </citation>
    <scope>NUCLEOTIDE SEQUENCE</scope>
    <source>
        <strain evidence="15">K2</strain>
    </source>
</reference>
<dbReference type="GO" id="GO:0001508">
    <property type="term" value="P:action potential"/>
    <property type="evidence" value="ECO:0007669"/>
    <property type="project" value="TreeGrafter"/>
</dbReference>
<evidence type="ECO:0000256" key="4">
    <source>
        <dbReference type="ARBA" id="ARBA00022692"/>
    </source>
</evidence>
<evidence type="ECO:0000256" key="6">
    <source>
        <dbReference type="ARBA" id="ARBA00022882"/>
    </source>
</evidence>
<dbReference type="SUPFAM" id="SSF81324">
    <property type="entry name" value="Voltage-gated potassium channels"/>
    <property type="match status" value="1"/>
</dbReference>
<protein>
    <submittedName>
        <fullName evidence="15">Potassium voltage-gated channel subfamily C member 2</fullName>
    </submittedName>
</protein>
<dbReference type="SUPFAM" id="SSF54695">
    <property type="entry name" value="POZ domain"/>
    <property type="match status" value="1"/>
</dbReference>
<dbReference type="InterPro" id="IPR005821">
    <property type="entry name" value="Ion_trans_dom"/>
</dbReference>
<comment type="subcellular location">
    <subcellularLocation>
        <location evidence="1">Membrane</location>
        <topology evidence="1">Multi-pass membrane protein</topology>
    </subcellularLocation>
</comment>
<evidence type="ECO:0000256" key="10">
    <source>
        <dbReference type="ARBA" id="ARBA00023136"/>
    </source>
</evidence>
<dbReference type="PANTHER" id="PTHR11537">
    <property type="entry name" value="VOLTAGE-GATED POTASSIUM CHANNEL"/>
    <property type="match status" value="1"/>
</dbReference>
<evidence type="ECO:0000256" key="3">
    <source>
        <dbReference type="ARBA" id="ARBA00022538"/>
    </source>
</evidence>
<keyword evidence="7" id="KW-0630">Potassium</keyword>
<feature type="compositionally biased region" description="Low complexity" evidence="12">
    <location>
        <begin position="579"/>
        <end position="592"/>
    </location>
</feature>
<dbReference type="SMART" id="SM00225">
    <property type="entry name" value="BTB"/>
    <property type="match status" value="1"/>
</dbReference>
<feature type="compositionally biased region" description="Polar residues" evidence="12">
    <location>
        <begin position="468"/>
        <end position="498"/>
    </location>
</feature>
<keyword evidence="2" id="KW-0813">Transport</keyword>
<evidence type="ECO:0000256" key="2">
    <source>
        <dbReference type="ARBA" id="ARBA00022448"/>
    </source>
</evidence>
<evidence type="ECO:0000256" key="1">
    <source>
        <dbReference type="ARBA" id="ARBA00004141"/>
    </source>
</evidence>
<dbReference type="InterPro" id="IPR003968">
    <property type="entry name" value="K_chnl_volt-dep_Kv"/>
</dbReference>
<evidence type="ECO:0000256" key="8">
    <source>
        <dbReference type="ARBA" id="ARBA00022989"/>
    </source>
</evidence>
<feature type="transmembrane region" description="Helical" evidence="13">
    <location>
        <begin position="351"/>
        <end position="369"/>
    </location>
</feature>
<keyword evidence="11" id="KW-0407">Ion channel</keyword>
<evidence type="ECO:0000256" key="11">
    <source>
        <dbReference type="ARBA" id="ARBA00023303"/>
    </source>
</evidence>
<dbReference type="PRINTS" id="PR01498">
    <property type="entry name" value="SHAWCHANNEL"/>
</dbReference>
<dbReference type="CDD" id="cd18379">
    <property type="entry name" value="BTB_POZ_Kv3_KCNC"/>
    <property type="match status" value="1"/>
</dbReference>
<keyword evidence="3" id="KW-0633">Potassium transport</keyword>
<dbReference type="GO" id="GO:0005251">
    <property type="term" value="F:delayed rectifier potassium channel activity"/>
    <property type="evidence" value="ECO:0007669"/>
    <property type="project" value="TreeGrafter"/>
</dbReference>
<dbReference type="AlphaFoldDB" id="A0AAD9QYQ6"/>
<comment type="caution">
    <text evidence="15">The sequence shown here is derived from an EMBL/GenBank/DDBJ whole genome shotgun (WGS) entry which is preliminary data.</text>
</comment>
<feature type="compositionally biased region" description="Polar residues" evidence="12">
    <location>
        <begin position="505"/>
        <end position="519"/>
    </location>
</feature>
<dbReference type="EMBL" id="JARQWQ010000009">
    <property type="protein sequence ID" value="KAK2569802.1"/>
    <property type="molecule type" value="Genomic_DNA"/>
</dbReference>
<keyword evidence="16" id="KW-1185">Reference proteome</keyword>
<dbReference type="FunFam" id="1.10.287.70:FF:000002">
    <property type="entry name" value="Potassium voltage-gated channel subfamily a member"/>
    <property type="match status" value="1"/>
</dbReference>
<sequence>MKTRTRLEIIPRTVDTNQRRIILNVGGRKHETFLSTVRNYPDTRLYWVVENVTKAIDHESERIELFFDRHPGIFEQVLNYYRTGKLHCPHDVCGPLFEEELAYWGIDEKEMEHCCWTSYSQHRDAEQNLKSFNVRDGDQEQDTDLESDRLEEHRTPAARDCGRFTWWTKYQPNIWPILDDPHSSRAAKVFSIVSVVLIMLSVSASCAITLPQFSESPPRSKNVVFKTIDYLCGIWFTIELLLRIIFCPRRRLFFRQVTNWIDILSVLPFYLQLFDPQLSINLIQALLMIRLLRLFRFFRLLYGLQILLHTLKASSYELGLLLLILLIPVVLFSSIIYYIEQTMHGEQSKFRSIPVSLWWSLITMTTVGYGDMVPQTWAGKIIGGACSICGILVVALPISIIGGNFNLYYAHAQARLKLPKKRNRLLLSSITSDFSDRRSSSGTRRRGLRMRSNVPFETWDEENEVQRSRNGSKQRNSVPKKNSSDTSRNSRTWSIPSSKSDHALGNNNDVKLSPTSTRGNIERRYSRNERVSPKLSDLPEKDETEEMETSGSHLQNAKRHSRVKSYSPSERLPLWLAESTRVPRMRSSSVPSNAQRPPRSGPPPRKTKSQSSPICRRCSLPKAIPNAYETERSQYSSQEVCCCFGKREISRESPNSTYTIYIPGVDEGVQVSMESLPSWNRELPFDYRSPIQPDFVPNLSKLSDEDSDSANDLQDQDEHDTITSQVNNECNSESKNDQPLLTIDMPINCASMSDQETSI</sequence>
<feature type="transmembrane region" description="Helical" evidence="13">
    <location>
        <begin position="318"/>
        <end position="339"/>
    </location>
</feature>
<dbReference type="Gene3D" id="1.20.120.350">
    <property type="entry name" value="Voltage-gated potassium channels. Chain C"/>
    <property type="match status" value="1"/>
</dbReference>
<evidence type="ECO:0000259" key="14">
    <source>
        <dbReference type="SMART" id="SM00225"/>
    </source>
</evidence>
<dbReference type="PANTHER" id="PTHR11537:SF252">
    <property type="entry name" value="POTASSIUM VOLTAGE-GATED CHANNEL PROTEIN SHAW"/>
    <property type="match status" value="1"/>
</dbReference>
<evidence type="ECO:0000256" key="13">
    <source>
        <dbReference type="SAM" id="Phobius"/>
    </source>
</evidence>
<dbReference type="Pfam" id="PF00520">
    <property type="entry name" value="Ion_trans"/>
    <property type="match status" value="1"/>
</dbReference>
<evidence type="ECO:0000256" key="7">
    <source>
        <dbReference type="ARBA" id="ARBA00022958"/>
    </source>
</evidence>
<name>A0AAD9QYQ6_ACRCE</name>
<keyword evidence="5" id="KW-0631">Potassium channel</keyword>
<dbReference type="InterPro" id="IPR028325">
    <property type="entry name" value="VG_K_chnl"/>
</dbReference>
<dbReference type="GO" id="GO:0051260">
    <property type="term" value="P:protein homooligomerization"/>
    <property type="evidence" value="ECO:0007669"/>
    <property type="project" value="InterPro"/>
</dbReference>
<evidence type="ECO:0000313" key="16">
    <source>
        <dbReference type="Proteomes" id="UP001249851"/>
    </source>
</evidence>
<dbReference type="Gene3D" id="1.10.287.70">
    <property type="match status" value="1"/>
</dbReference>
<dbReference type="Proteomes" id="UP001249851">
    <property type="component" value="Unassembled WGS sequence"/>
</dbReference>
<reference evidence="15" key="1">
    <citation type="journal article" date="2023" name="G3 (Bethesda)">
        <title>Whole genome assembly and annotation of the endangered Caribbean coral Acropora cervicornis.</title>
        <authorList>
            <person name="Selwyn J.D."/>
            <person name="Vollmer S.V."/>
        </authorList>
    </citation>
    <scope>NUCLEOTIDE SEQUENCE</scope>
    <source>
        <strain evidence="15">K2</strain>
    </source>
</reference>
<dbReference type="Pfam" id="PF02214">
    <property type="entry name" value="BTB_2"/>
    <property type="match status" value="1"/>
</dbReference>
<keyword evidence="6" id="KW-0851">Voltage-gated channel</keyword>